<dbReference type="EMBL" id="LDOU01000013">
    <property type="protein sequence ID" value="KLV08544.1"/>
    <property type="molecule type" value="Genomic_DNA"/>
</dbReference>
<keyword evidence="2" id="KW-1185">Reference proteome</keyword>
<dbReference type="RefSeq" id="WP_047885472.1">
    <property type="nucleotide sequence ID" value="NZ_CP071325.1"/>
</dbReference>
<evidence type="ECO:0008006" key="3">
    <source>
        <dbReference type="Google" id="ProtNLM"/>
    </source>
</evidence>
<dbReference type="AlphaFoldDB" id="A0A0J1HA45"/>
<accession>A0A0J1HA45</accession>
<dbReference type="Proteomes" id="UP000035909">
    <property type="component" value="Unassembled WGS sequence"/>
</dbReference>
<evidence type="ECO:0000313" key="1">
    <source>
        <dbReference type="EMBL" id="KLV08544.1"/>
    </source>
</evidence>
<gene>
    <name evidence="1" type="ORF">ABT57_11920</name>
</gene>
<sequence length="132" mass="14934">METSVDFSSHENVTFNYTTFLSASCKQRMTLFDALKSLVPAFEISWTSTMPSGMTNSEKLQLQALKVLSTSVSDTNNIIRLLRLARAEHIDELTIQLPYAFEDEQLGEIESKSMCKLILLDEQGEVIRAHML</sequence>
<comment type="caution">
    <text evidence="1">The sequence shown here is derived from an EMBL/GenBank/DDBJ whole genome shotgun (WGS) entry which is preliminary data.</text>
</comment>
<name>A0A0J1HA45_9GAMM</name>
<dbReference type="PATRIC" id="fig|320778.3.peg.2598"/>
<proteinExistence type="predicted"/>
<protein>
    <recommendedName>
        <fullName evidence="3">Transporter</fullName>
    </recommendedName>
</protein>
<evidence type="ECO:0000313" key="2">
    <source>
        <dbReference type="Proteomes" id="UP000035909"/>
    </source>
</evidence>
<dbReference type="OrthoDB" id="6488871at2"/>
<reference evidence="1 2" key="1">
    <citation type="submission" date="2015-05" db="EMBL/GenBank/DDBJ databases">
        <title>Photobacterium galathea sp. nov.</title>
        <authorList>
            <person name="Machado H."/>
            <person name="Gram L."/>
        </authorList>
    </citation>
    <scope>NUCLEOTIDE SEQUENCE [LARGE SCALE GENOMIC DNA]</scope>
    <source>
        <strain evidence="1 2">DSM 22954</strain>
    </source>
</reference>
<organism evidence="1 2">
    <name type="scientific">Photobacterium ganghwense</name>
    <dbReference type="NCBI Taxonomy" id="320778"/>
    <lineage>
        <taxon>Bacteria</taxon>
        <taxon>Pseudomonadati</taxon>
        <taxon>Pseudomonadota</taxon>
        <taxon>Gammaproteobacteria</taxon>
        <taxon>Vibrionales</taxon>
        <taxon>Vibrionaceae</taxon>
        <taxon>Photobacterium</taxon>
    </lineage>
</organism>